<reference evidence="2 3" key="1">
    <citation type="submission" date="2013-03" db="EMBL/GenBank/DDBJ databases">
        <title>The Genome Sequence of Exophiala aquamarina CBS 119918.</title>
        <authorList>
            <consortium name="The Broad Institute Genomics Platform"/>
            <person name="Cuomo C."/>
            <person name="de Hoog S."/>
            <person name="Gorbushina A."/>
            <person name="Walker B."/>
            <person name="Young S.K."/>
            <person name="Zeng Q."/>
            <person name="Gargeya S."/>
            <person name="Fitzgerald M."/>
            <person name="Haas B."/>
            <person name="Abouelleil A."/>
            <person name="Allen A.W."/>
            <person name="Alvarado L."/>
            <person name="Arachchi H.M."/>
            <person name="Berlin A.M."/>
            <person name="Chapman S.B."/>
            <person name="Gainer-Dewar J."/>
            <person name="Goldberg J."/>
            <person name="Griggs A."/>
            <person name="Gujja S."/>
            <person name="Hansen M."/>
            <person name="Howarth C."/>
            <person name="Imamovic A."/>
            <person name="Ireland A."/>
            <person name="Larimer J."/>
            <person name="McCowan C."/>
            <person name="Murphy C."/>
            <person name="Pearson M."/>
            <person name="Poon T.W."/>
            <person name="Priest M."/>
            <person name="Roberts A."/>
            <person name="Saif S."/>
            <person name="Shea T."/>
            <person name="Sisk P."/>
            <person name="Sykes S."/>
            <person name="Wortman J."/>
            <person name="Nusbaum C."/>
            <person name="Birren B."/>
        </authorList>
    </citation>
    <scope>NUCLEOTIDE SEQUENCE [LARGE SCALE GENOMIC DNA]</scope>
    <source>
        <strain evidence="2 3">CBS 119918</strain>
    </source>
</reference>
<evidence type="ECO:0000313" key="3">
    <source>
        <dbReference type="Proteomes" id="UP000027920"/>
    </source>
</evidence>
<dbReference type="Proteomes" id="UP000027920">
    <property type="component" value="Unassembled WGS sequence"/>
</dbReference>
<evidence type="ECO:0000313" key="2">
    <source>
        <dbReference type="EMBL" id="KEF54401.1"/>
    </source>
</evidence>
<dbReference type="VEuPathDB" id="FungiDB:A1O9_09567"/>
<dbReference type="EMBL" id="AMGV01000010">
    <property type="protein sequence ID" value="KEF54401.1"/>
    <property type="molecule type" value="Genomic_DNA"/>
</dbReference>
<keyword evidence="3" id="KW-1185">Reference proteome</keyword>
<proteinExistence type="predicted"/>
<dbReference type="HOGENOM" id="CLU_2139359_0_0_1"/>
<dbReference type="OrthoDB" id="5403157at2759"/>
<comment type="caution">
    <text evidence="2">The sequence shown here is derived from an EMBL/GenBank/DDBJ whole genome shotgun (WGS) entry which is preliminary data.</text>
</comment>
<feature type="non-terminal residue" evidence="2">
    <location>
        <position position="1"/>
    </location>
</feature>
<feature type="non-terminal residue" evidence="2">
    <location>
        <position position="113"/>
    </location>
</feature>
<feature type="region of interest" description="Disordered" evidence="1">
    <location>
        <begin position="59"/>
        <end position="83"/>
    </location>
</feature>
<accession>A0A072P3I3</accession>
<gene>
    <name evidence="2" type="ORF">A1O9_09567</name>
</gene>
<sequence length="113" mass="12476">RLNRQTFRTENLSQCDSSTTKLSVPKKAIDLPQRAISQSQVECLQLMRDKQQELINEISRSSELPGTSKPVKPETPHLIPLGSPKGLITPLALEHGNEYFHSRGNAAVSPTTS</sequence>
<dbReference type="GeneID" id="25284476"/>
<dbReference type="RefSeq" id="XP_013256991.1">
    <property type="nucleotide sequence ID" value="XM_013401537.1"/>
</dbReference>
<evidence type="ECO:0000256" key="1">
    <source>
        <dbReference type="SAM" id="MobiDB-lite"/>
    </source>
</evidence>
<organism evidence="2 3">
    <name type="scientific">Exophiala aquamarina CBS 119918</name>
    <dbReference type="NCBI Taxonomy" id="1182545"/>
    <lineage>
        <taxon>Eukaryota</taxon>
        <taxon>Fungi</taxon>
        <taxon>Dikarya</taxon>
        <taxon>Ascomycota</taxon>
        <taxon>Pezizomycotina</taxon>
        <taxon>Eurotiomycetes</taxon>
        <taxon>Chaetothyriomycetidae</taxon>
        <taxon>Chaetothyriales</taxon>
        <taxon>Herpotrichiellaceae</taxon>
        <taxon>Exophiala</taxon>
    </lineage>
</organism>
<protein>
    <submittedName>
        <fullName evidence="2">Uncharacterized protein</fullName>
    </submittedName>
</protein>
<dbReference type="AlphaFoldDB" id="A0A072P3I3"/>
<name>A0A072P3I3_9EURO</name>